<dbReference type="EMBL" id="CP159253">
    <property type="protein sequence ID" value="XCG50112.1"/>
    <property type="molecule type" value="Genomic_DNA"/>
</dbReference>
<proteinExistence type="predicted"/>
<dbReference type="Gene3D" id="6.10.250.730">
    <property type="match status" value="1"/>
</dbReference>
<organism evidence="1">
    <name type="scientific">Mesorhizobium sp. WSM2240</name>
    <dbReference type="NCBI Taxonomy" id="3228851"/>
    <lineage>
        <taxon>Bacteria</taxon>
        <taxon>Pseudomonadati</taxon>
        <taxon>Pseudomonadota</taxon>
        <taxon>Alphaproteobacteria</taxon>
        <taxon>Hyphomicrobiales</taxon>
        <taxon>Phyllobacteriaceae</taxon>
        <taxon>Mesorhizobium</taxon>
    </lineage>
</organism>
<dbReference type="InterPro" id="IPR010385">
    <property type="entry name" value="DUF982"/>
</dbReference>
<accession>A0AAU8CU48</accession>
<dbReference type="Pfam" id="PF06169">
    <property type="entry name" value="DUF982"/>
    <property type="match status" value="1"/>
</dbReference>
<sequence length="86" mass="9830">MRDEPFDVPVTVRAGRQRVVRSTVQAAFLLVDRWPDKDRGPEYRFALQACMDAMEGRRAAASARRAFIRAAKEAALFVREGKARRH</sequence>
<name>A0AAU8CU48_9HYPH</name>
<protein>
    <submittedName>
        <fullName evidence="1">DUF982 domain-containing protein</fullName>
    </submittedName>
</protein>
<dbReference type="AlphaFoldDB" id="A0AAU8CU48"/>
<gene>
    <name evidence="1" type="ORF">ABVK50_06345</name>
</gene>
<dbReference type="RefSeq" id="WP_353642359.1">
    <property type="nucleotide sequence ID" value="NZ_CP159253.1"/>
</dbReference>
<evidence type="ECO:0000313" key="1">
    <source>
        <dbReference type="EMBL" id="XCG50112.1"/>
    </source>
</evidence>
<reference evidence="1" key="1">
    <citation type="submission" date="2024-06" db="EMBL/GenBank/DDBJ databases">
        <title>Mesorhizobium karijinii sp. nov., a symbiont of the iconic Swainsona formosa from arid Australia.</title>
        <authorList>
            <person name="Hill Y.J."/>
            <person name="Watkin E.L.J."/>
            <person name="O'Hara G.W."/>
            <person name="Terpolilli J."/>
            <person name="Tye M.L."/>
            <person name="Kohlmeier M.G."/>
        </authorList>
    </citation>
    <scope>NUCLEOTIDE SEQUENCE</scope>
    <source>
        <strain evidence="1">WSM2240</strain>
    </source>
</reference>